<feature type="compositionally biased region" description="Low complexity" evidence="1">
    <location>
        <begin position="320"/>
        <end position="333"/>
    </location>
</feature>
<evidence type="ECO:0000256" key="1">
    <source>
        <dbReference type="SAM" id="MobiDB-lite"/>
    </source>
</evidence>
<feature type="region of interest" description="Disordered" evidence="1">
    <location>
        <begin position="294"/>
        <end position="408"/>
    </location>
</feature>
<feature type="compositionally biased region" description="Polar residues" evidence="1">
    <location>
        <begin position="218"/>
        <end position="230"/>
    </location>
</feature>
<protein>
    <submittedName>
        <fullName evidence="2">Uncharacterized protein</fullName>
    </submittedName>
</protein>
<keyword evidence="3" id="KW-1185">Reference proteome</keyword>
<proteinExistence type="predicted"/>
<organism evidence="2 3">
    <name type="scientific">Lineolata rhizophorae</name>
    <dbReference type="NCBI Taxonomy" id="578093"/>
    <lineage>
        <taxon>Eukaryota</taxon>
        <taxon>Fungi</taxon>
        <taxon>Dikarya</taxon>
        <taxon>Ascomycota</taxon>
        <taxon>Pezizomycotina</taxon>
        <taxon>Dothideomycetes</taxon>
        <taxon>Dothideomycetes incertae sedis</taxon>
        <taxon>Lineolatales</taxon>
        <taxon>Lineolataceae</taxon>
        <taxon>Lineolata</taxon>
    </lineage>
</organism>
<reference evidence="2" key="1">
    <citation type="journal article" date="2020" name="Stud. Mycol.">
        <title>101 Dothideomycetes genomes: a test case for predicting lifestyles and emergence of pathogens.</title>
        <authorList>
            <person name="Haridas S."/>
            <person name="Albert R."/>
            <person name="Binder M."/>
            <person name="Bloem J."/>
            <person name="Labutti K."/>
            <person name="Salamov A."/>
            <person name="Andreopoulos B."/>
            <person name="Baker S."/>
            <person name="Barry K."/>
            <person name="Bills G."/>
            <person name="Bluhm B."/>
            <person name="Cannon C."/>
            <person name="Castanera R."/>
            <person name="Culley D."/>
            <person name="Daum C."/>
            <person name="Ezra D."/>
            <person name="Gonzalez J."/>
            <person name="Henrissat B."/>
            <person name="Kuo A."/>
            <person name="Liang C."/>
            <person name="Lipzen A."/>
            <person name="Lutzoni F."/>
            <person name="Magnuson J."/>
            <person name="Mondo S."/>
            <person name="Nolan M."/>
            <person name="Ohm R."/>
            <person name="Pangilinan J."/>
            <person name="Park H.-J."/>
            <person name="Ramirez L."/>
            <person name="Alfaro M."/>
            <person name="Sun H."/>
            <person name="Tritt A."/>
            <person name="Yoshinaga Y."/>
            <person name="Zwiers L.-H."/>
            <person name="Turgeon B."/>
            <person name="Goodwin S."/>
            <person name="Spatafora J."/>
            <person name="Crous P."/>
            <person name="Grigoriev I."/>
        </authorList>
    </citation>
    <scope>NUCLEOTIDE SEQUENCE</scope>
    <source>
        <strain evidence="2">ATCC 16933</strain>
    </source>
</reference>
<feature type="region of interest" description="Disordered" evidence="1">
    <location>
        <begin position="1"/>
        <end position="25"/>
    </location>
</feature>
<dbReference type="OrthoDB" id="409956at2759"/>
<feature type="region of interest" description="Disordered" evidence="1">
    <location>
        <begin position="180"/>
        <end position="274"/>
    </location>
</feature>
<feature type="compositionally biased region" description="Basic and acidic residues" evidence="1">
    <location>
        <begin position="375"/>
        <end position="408"/>
    </location>
</feature>
<name>A0A6A6P5H3_9PEZI</name>
<gene>
    <name evidence="2" type="ORF">BDY21DRAFT_199973</name>
</gene>
<feature type="compositionally biased region" description="Low complexity" evidence="1">
    <location>
        <begin position="245"/>
        <end position="263"/>
    </location>
</feature>
<dbReference type="AlphaFoldDB" id="A0A6A6P5H3"/>
<evidence type="ECO:0000313" key="2">
    <source>
        <dbReference type="EMBL" id="KAF2459054.1"/>
    </source>
</evidence>
<accession>A0A6A6P5H3</accession>
<evidence type="ECO:0000313" key="3">
    <source>
        <dbReference type="Proteomes" id="UP000799766"/>
    </source>
</evidence>
<dbReference type="Proteomes" id="UP000799766">
    <property type="component" value="Unassembled WGS sequence"/>
</dbReference>
<sequence length="438" mass="47135">MQVNPGGGVRRNPKRKNAGAYSTAANDSAPSVVEIDRAFEHHLKVMAQGGTWGDNMELTAFSAAYKKEIQVFQGSVNYVIDAGNCDGRVYIAYHTWEHYSSIRNLDGPHTGLPSVQVKVLSPDEEQRKTEKLAKPVEVQPWMVEVVIKSLPFLADKKVVLRALEQSHGNIDNAVSKLLEADDRGSASTHESSSSVEREPDSDDEALNGPNKKRDRNLSRANLTRTVSPRTNKPRRRLYQRRSPLSRTSSQGSQEASSRGSSASPAMSGIFQLPGAQGIDDGFQLSRATSFDELGRDLQKAGSTIAPSPSPAPSSVTGSEAPAPAKGLAPPGMGRVKLNPPKAPDSDAGEPADSTAGKRTQQRQPGPQRRRAGPTARERKDQKKAAQKAARKERAVAEAKDKTATDGVADKGDAQKLPIMTKGKTFAPSLASDVKTLYV</sequence>
<feature type="compositionally biased region" description="Low complexity" evidence="1">
    <location>
        <begin position="185"/>
        <end position="194"/>
    </location>
</feature>
<dbReference type="InterPro" id="IPR038765">
    <property type="entry name" value="Papain-like_cys_pep_sf"/>
</dbReference>
<dbReference type="SUPFAM" id="SSF54001">
    <property type="entry name" value="Cysteine proteinases"/>
    <property type="match status" value="1"/>
</dbReference>
<dbReference type="Gene3D" id="3.90.70.80">
    <property type="match status" value="1"/>
</dbReference>
<dbReference type="EMBL" id="MU001676">
    <property type="protein sequence ID" value="KAF2459054.1"/>
    <property type="molecule type" value="Genomic_DNA"/>
</dbReference>